<organism evidence="2 3">
    <name type="scientific">Lentithecium fluviatile CBS 122367</name>
    <dbReference type="NCBI Taxonomy" id="1168545"/>
    <lineage>
        <taxon>Eukaryota</taxon>
        <taxon>Fungi</taxon>
        <taxon>Dikarya</taxon>
        <taxon>Ascomycota</taxon>
        <taxon>Pezizomycotina</taxon>
        <taxon>Dothideomycetes</taxon>
        <taxon>Pleosporomycetidae</taxon>
        <taxon>Pleosporales</taxon>
        <taxon>Massarineae</taxon>
        <taxon>Lentitheciaceae</taxon>
        <taxon>Lentithecium</taxon>
    </lineage>
</organism>
<feature type="compositionally biased region" description="Low complexity" evidence="1">
    <location>
        <begin position="50"/>
        <end position="93"/>
    </location>
</feature>
<name>A0A6G1J8M9_9PLEO</name>
<sequence>MAPRSTSVQPSQALPTTRVTRSRRGTSTVPASATSISSSTGNRIQKAVKAPSVSSVARTRRAASVVSTVSASSPTSAKPIQKPVAPVSAVPPARSGYGDAHADREYLGMLLYAKAVRKAGVVDEEMLEKMCKPWQEKGVLKIQWKEEYLLPGVKEAEEMMDVKKAEQINTLGEGRRSRRRKIRSKR</sequence>
<accession>A0A6G1J8M9</accession>
<protein>
    <submittedName>
        <fullName evidence="2">Uncharacterized protein</fullName>
    </submittedName>
</protein>
<feature type="region of interest" description="Disordered" evidence="1">
    <location>
        <begin position="1"/>
        <end position="96"/>
    </location>
</feature>
<proteinExistence type="predicted"/>
<reference evidence="2" key="1">
    <citation type="journal article" date="2020" name="Stud. Mycol.">
        <title>101 Dothideomycetes genomes: a test case for predicting lifestyles and emergence of pathogens.</title>
        <authorList>
            <person name="Haridas S."/>
            <person name="Albert R."/>
            <person name="Binder M."/>
            <person name="Bloem J."/>
            <person name="Labutti K."/>
            <person name="Salamov A."/>
            <person name="Andreopoulos B."/>
            <person name="Baker S."/>
            <person name="Barry K."/>
            <person name="Bills G."/>
            <person name="Bluhm B."/>
            <person name="Cannon C."/>
            <person name="Castanera R."/>
            <person name="Culley D."/>
            <person name="Daum C."/>
            <person name="Ezra D."/>
            <person name="Gonzalez J."/>
            <person name="Henrissat B."/>
            <person name="Kuo A."/>
            <person name="Liang C."/>
            <person name="Lipzen A."/>
            <person name="Lutzoni F."/>
            <person name="Magnuson J."/>
            <person name="Mondo S."/>
            <person name="Nolan M."/>
            <person name="Ohm R."/>
            <person name="Pangilinan J."/>
            <person name="Park H.-J."/>
            <person name="Ramirez L."/>
            <person name="Alfaro M."/>
            <person name="Sun H."/>
            <person name="Tritt A."/>
            <person name="Yoshinaga Y."/>
            <person name="Zwiers L.-H."/>
            <person name="Turgeon B."/>
            <person name="Goodwin S."/>
            <person name="Spatafora J."/>
            <person name="Crous P."/>
            <person name="Grigoriev I."/>
        </authorList>
    </citation>
    <scope>NUCLEOTIDE SEQUENCE</scope>
    <source>
        <strain evidence="2">CBS 122367</strain>
    </source>
</reference>
<feature type="compositionally biased region" description="Polar residues" evidence="1">
    <location>
        <begin position="1"/>
        <end position="15"/>
    </location>
</feature>
<dbReference type="EMBL" id="MU005576">
    <property type="protein sequence ID" value="KAF2686914.1"/>
    <property type="molecule type" value="Genomic_DNA"/>
</dbReference>
<gene>
    <name evidence="2" type="ORF">K458DRAFT_402443</name>
</gene>
<evidence type="ECO:0000313" key="2">
    <source>
        <dbReference type="EMBL" id="KAF2686914.1"/>
    </source>
</evidence>
<feature type="compositionally biased region" description="Polar residues" evidence="1">
    <location>
        <begin position="30"/>
        <end position="43"/>
    </location>
</feature>
<dbReference type="Proteomes" id="UP000799291">
    <property type="component" value="Unassembled WGS sequence"/>
</dbReference>
<keyword evidence="3" id="KW-1185">Reference proteome</keyword>
<dbReference type="AlphaFoldDB" id="A0A6G1J8M9"/>
<evidence type="ECO:0000313" key="3">
    <source>
        <dbReference type="Proteomes" id="UP000799291"/>
    </source>
</evidence>
<evidence type="ECO:0000256" key="1">
    <source>
        <dbReference type="SAM" id="MobiDB-lite"/>
    </source>
</evidence>